<dbReference type="InterPro" id="IPR027329">
    <property type="entry name" value="TPX2_C"/>
</dbReference>
<comment type="subcellular location">
    <subcellularLocation>
        <location evidence="1">Cytoplasm</location>
        <location evidence="1">Cytoskeleton</location>
    </subcellularLocation>
</comment>
<evidence type="ECO:0000313" key="8">
    <source>
        <dbReference type="EMBL" id="CAK9161736.1"/>
    </source>
</evidence>
<reference evidence="8 9" key="1">
    <citation type="submission" date="2024-02" db="EMBL/GenBank/DDBJ databases">
        <authorList>
            <person name="Vignale AGUSTIN F."/>
            <person name="Sosa J E."/>
            <person name="Modenutti C."/>
        </authorList>
    </citation>
    <scope>NUCLEOTIDE SEQUENCE [LARGE SCALE GENOMIC DNA]</scope>
</reference>
<feature type="domain" description="TPX2 C-terminal" evidence="7">
    <location>
        <begin position="370"/>
        <end position="437"/>
    </location>
</feature>
<sequence length="450" mass="49913">MSESLAWEKWSTFSHKRYVEEAERYAQPGSVAQKKAFFEAHYKRIATKKAAAVLLDQLIVATDTSEPELEGRVCDDDTSTHDSPSMVLGSQVAADEQHESKTQDTEVEFIQNADECNSIVQPESTKMEGADLVTEKGTLVENPTTHNQVEDDEYQIMVSGELSGTPLVKKPLLGNSSSSQDVSLPMIKKKPFLSSLKPSVFCRPSKIPTAPGKSIAPMQAWKENVAPTPKKFTIASTDQYRSTPKSLHTVISSSPSREHVKSTNPAGQKTECFRVALSAIKATTKDYATPLRTTKMGFVNGVPKHPSANPCSENRRVKETVDLTASGNKNLTASGNKTAGPKWHTLSAVYSKSVTACQKKLQSPPLSTPFILRTKERAARRKQKLEEKFNSKEEQKVQLQPKLEEKAETELRKLHQNFCFKALPLPDFYRERETPKTPINKVSPSITSFS</sequence>
<evidence type="ECO:0000313" key="9">
    <source>
        <dbReference type="Proteomes" id="UP001642360"/>
    </source>
</evidence>
<keyword evidence="5" id="KW-0206">Cytoskeleton</keyword>
<feature type="region of interest" description="Disordered" evidence="6">
    <location>
        <begin position="431"/>
        <end position="450"/>
    </location>
</feature>
<dbReference type="EMBL" id="CAUOFW020003725">
    <property type="protein sequence ID" value="CAK9161736.1"/>
    <property type="molecule type" value="Genomic_DNA"/>
</dbReference>
<dbReference type="PANTHER" id="PTHR47067:SF7">
    <property type="entry name" value="TPX2 (TARGETING PROTEIN FOR XKLP2) PROTEIN FAMILY"/>
    <property type="match status" value="1"/>
</dbReference>
<dbReference type="GO" id="GO:0005874">
    <property type="term" value="C:microtubule"/>
    <property type="evidence" value="ECO:0007669"/>
    <property type="project" value="UniProtKB-KW"/>
</dbReference>
<organism evidence="8 9">
    <name type="scientific">Ilex paraguariensis</name>
    <name type="common">yerba mate</name>
    <dbReference type="NCBI Taxonomy" id="185542"/>
    <lineage>
        <taxon>Eukaryota</taxon>
        <taxon>Viridiplantae</taxon>
        <taxon>Streptophyta</taxon>
        <taxon>Embryophyta</taxon>
        <taxon>Tracheophyta</taxon>
        <taxon>Spermatophyta</taxon>
        <taxon>Magnoliopsida</taxon>
        <taxon>eudicotyledons</taxon>
        <taxon>Gunneridae</taxon>
        <taxon>Pentapetalae</taxon>
        <taxon>asterids</taxon>
        <taxon>campanulids</taxon>
        <taxon>Aquifoliales</taxon>
        <taxon>Aquifoliaceae</taxon>
        <taxon>Ilex</taxon>
    </lineage>
</organism>
<feature type="compositionally biased region" description="Basic and acidic residues" evidence="6">
    <location>
        <begin position="69"/>
        <end position="80"/>
    </location>
</feature>
<comment type="similarity">
    <text evidence="2">Belongs to the TPX2 family.</text>
</comment>
<evidence type="ECO:0000256" key="3">
    <source>
        <dbReference type="ARBA" id="ARBA00022490"/>
    </source>
</evidence>
<evidence type="ECO:0000256" key="4">
    <source>
        <dbReference type="ARBA" id="ARBA00022701"/>
    </source>
</evidence>
<dbReference type="AlphaFoldDB" id="A0ABC8SX06"/>
<keyword evidence="4" id="KW-0493">Microtubule</keyword>
<gene>
    <name evidence="8" type="ORF">ILEXP_LOCUS30556</name>
</gene>
<dbReference type="InterPro" id="IPR044216">
    <property type="entry name" value="WDL7"/>
</dbReference>
<feature type="region of interest" description="Disordered" evidence="6">
    <location>
        <begin position="65"/>
        <end position="86"/>
    </location>
</feature>
<protein>
    <recommendedName>
        <fullName evidence="7">TPX2 C-terminal domain-containing protein</fullName>
    </recommendedName>
</protein>
<dbReference type="PANTHER" id="PTHR47067">
    <property type="entry name" value="TPX2 (TARGETING PROTEIN FOR XKLP2) PROTEIN FAMILY-RELATED"/>
    <property type="match status" value="1"/>
</dbReference>
<dbReference type="Pfam" id="PF06886">
    <property type="entry name" value="TPX2"/>
    <property type="match status" value="1"/>
</dbReference>
<keyword evidence="3" id="KW-0963">Cytoplasm</keyword>
<comment type="caution">
    <text evidence="8">The sequence shown here is derived from an EMBL/GenBank/DDBJ whole genome shotgun (WGS) entry which is preliminary data.</text>
</comment>
<feature type="compositionally biased region" description="Polar residues" evidence="6">
    <location>
        <begin position="440"/>
        <end position="450"/>
    </location>
</feature>
<evidence type="ECO:0000256" key="5">
    <source>
        <dbReference type="ARBA" id="ARBA00023212"/>
    </source>
</evidence>
<keyword evidence="9" id="KW-1185">Reference proteome</keyword>
<evidence type="ECO:0000256" key="6">
    <source>
        <dbReference type="SAM" id="MobiDB-lite"/>
    </source>
</evidence>
<evidence type="ECO:0000256" key="1">
    <source>
        <dbReference type="ARBA" id="ARBA00004245"/>
    </source>
</evidence>
<proteinExistence type="inferred from homology"/>
<evidence type="ECO:0000259" key="7">
    <source>
        <dbReference type="Pfam" id="PF06886"/>
    </source>
</evidence>
<accession>A0ABC8SX06</accession>
<evidence type="ECO:0000256" key="2">
    <source>
        <dbReference type="ARBA" id="ARBA00005885"/>
    </source>
</evidence>
<dbReference type="Proteomes" id="UP001642360">
    <property type="component" value="Unassembled WGS sequence"/>
</dbReference>
<name>A0ABC8SX06_9AQUA</name>